<dbReference type="InterPro" id="IPR001279">
    <property type="entry name" value="Metallo-B-lactamas"/>
</dbReference>
<dbReference type="InParanoid" id="A0A0C3C680"/>
<feature type="domain" description="Metallo-beta-lactamase" evidence="5">
    <location>
        <begin position="66"/>
        <end position="337"/>
    </location>
</feature>
<evidence type="ECO:0000256" key="3">
    <source>
        <dbReference type="ARBA" id="ARBA00022801"/>
    </source>
</evidence>
<name>A0A0C3C680_OIDMZ</name>
<dbReference type="SUPFAM" id="SSF56281">
    <property type="entry name" value="Metallo-hydrolase/oxidoreductase"/>
    <property type="match status" value="1"/>
</dbReference>
<dbReference type="OrthoDB" id="10250730at2759"/>
<protein>
    <recommendedName>
        <fullName evidence="5">Metallo-beta-lactamase domain-containing protein</fullName>
    </recommendedName>
</protein>
<keyword evidence="3" id="KW-0378">Hydrolase</keyword>
<dbReference type="CDD" id="cd07730">
    <property type="entry name" value="metallo-hydrolase-like_MBL-fold"/>
    <property type="match status" value="1"/>
</dbReference>
<dbReference type="GO" id="GO:0046872">
    <property type="term" value="F:metal ion binding"/>
    <property type="evidence" value="ECO:0007669"/>
    <property type="project" value="UniProtKB-KW"/>
</dbReference>
<dbReference type="HOGENOM" id="CLU_030571_1_1_1"/>
<proteinExistence type="inferred from homology"/>
<dbReference type="InterPro" id="IPR036866">
    <property type="entry name" value="RibonucZ/Hydroxyglut_hydro"/>
</dbReference>
<dbReference type="Gene3D" id="3.60.15.10">
    <property type="entry name" value="Ribonuclease Z/Hydroxyacylglutathione hydrolase-like"/>
    <property type="match status" value="1"/>
</dbReference>
<reference evidence="7" key="2">
    <citation type="submission" date="2015-01" db="EMBL/GenBank/DDBJ databases">
        <title>Evolutionary Origins and Diversification of the Mycorrhizal Mutualists.</title>
        <authorList>
            <consortium name="DOE Joint Genome Institute"/>
            <consortium name="Mycorrhizal Genomics Consortium"/>
            <person name="Kohler A."/>
            <person name="Kuo A."/>
            <person name="Nagy L.G."/>
            <person name="Floudas D."/>
            <person name="Copeland A."/>
            <person name="Barry K.W."/>
            <person name="Cichocki N."/>
            <person name="Veneault-Fourrey C."/>
            <person name="LaButti K."/>
            <person name="Lindquist E.A."/>
            <person name="Lipzen A."/>
            <person name="Lundell T."/>
            <person name="Morin E."/>
            <person name="Murat C."/>
            <person name="Riley R."/>
            <person name="Ohm R."/>
            <person name="Sun H."/>
            <person name="Tunlid A."/>
            <person name="Henrissat B."/>
            <person name="Grigoriev I.V."/>
            <person name="Hibbett D.S."/>
            <person name="Martin F."/>
        </authorList>
    </citation>
    <scope>NUCLEOTIDE SEQUENCE [LARGE SCALE GENOMIC DNA]</scope>
    <source>
        <strain evidence="7">Zn</strain>
    </source>
</reference>
<organism evidence="6 7">
    <name type="scientific">Oidiodendron maius (strain Zn)</name>
    <dbReference type="NCBI Taxonomy" id="913774"/>
    <lineage>
        <taxon>Eukaryota</taxon>
        <taxon>Fungi</taxon>
        <taxon>Dikarya</taxon>
        <taxon>Ascomycota</taxon>
        <taxon>Pezizomycotina</taxon>
        <taxon>Leotiomycetes</taxon>
        <taxon>Leotiomycetes incertae sedis</taxon>
        <taxon>Myxotrichaceae</taxon>
        <taxon>Oidiodendron</taxon>
    </lineage>
</organism>
<dbReference type="AlphaFoldDB" id="A0A0C3C680"/>
<evidence type="ECO:0000256" key="1">
    <source>
        <dbReference type="ARBA" id="ARBA00007749"/>
    </source>
</evidence>
<evidence type="ECO:0000259" key="5">
    <source>
        <dbReference type="SMART" id="SM00849"/>
    </source>
</evidence>
<dbReference type="InterPro" id="IPR051013">
    <property type="entry name" value="MBL_superfamily_lactonases"/>
</dbReference>
<gene>
    <name evidence="6" type="ORF">OIDMADRAFT_207600</name>
</gene>
<reference evidence="6 7" key="1">
    <citation type="submission" date="2014-04" db="EMBL/GenBank/DDBJ databases">
        <authorList>
            <consortium name="DOE Joint Genome Institute"/>
            <person name="Kuo A."/>
            <person name="Martino E."/>
            <person name="Perotto S."/>
            <person name="Kohler A."/>
            <person name="Nagy L.G."/>
            <person name="Floudas D."/>
            <person name="Copeland A."/>
            <person name="Barry K.W."/>
            <person name="Cichocki N."/>
            <person name="Veneault-Fourrey C."/>
            <person name="LaButti K."/>
            <person name="Lindquist E.A."/>
            <person name="Lipzen A."/>
            <person name="Lundell T."/>
            <person name="Morin E."/>
            <person name="Murat C."/>
            <person name="Sun H."/>
            <person name="Tunlid A."/>
            <person name="Henrissat B."/>
            <person name="Grigoriev I.V."/>
            <person name="Hibbett D.S."/>
            <person name="Martin F."/>
            <person name="Nordberg H.P."/>
            <person name="Cantor M.N."/>
            <person name="Hua S.X."/>
        </authorList>
    </citation>
    <scope>NUCLEOTIDE SEQUENCE [LARGE SCALE GENOMIC DNA]</scope>
    <source>
        <strain evidence="6 7">Zn</strain>
    </source>
</reference>
<dbReference type="GO" id="GO:0016787">
    <property type="term" value="F:hydrolase activity"/>
    <property type="evidence" value="ECO:0007669"/>
    <property type="project" value="UniProtKB-KW"/>
</dbReference>
<accession>A0A0C3C680</accession>
<evidence type="ECO:0000256" key="4">
    <source>
        <dbReference type="ARBA" id="ARBA00022833"/>
    </source>
</evidence>
<dbReference type="STRING" id="913774.A0A0C3C680"/>
<dbReference type="SMART" id="SM00849">
    <property type="entry name" value="Lactamase_B"/>
    <property type="match status" value="1"/>
</dbReference>
<dbReference type="EMBL" id="KN832890">
    <property type="protein sequence ID" value="KIM94398.1"/>
    <property type="molecule type" value="Genomic_DNA"/>
</dbReference>
<keyword evidence="4" id="KW-0862">Zinc</keyword>
<dbReference type="Proteomes" id="UP000054321">
    <property type="component" value="Unassembled WGS sequence"/>
</dbReference>
<evidence type="ECO:0000313" key="7">
    <source>
        <dbReference type="Proteomes" id="UP000054321"/>
    </source>
</evidence>
<sequence length="369" mass="40880">MAGASPALPWYGIPASNTGSTCHVYVMQAGSLEIITDDCLLPGPNVPNPNTDDTSKEQKKKAFFVPDFVFLIEHPATGDKYVLDLGRRMDLENSPPSVIKDMLSKFRAFPESPVEILKKHGAPEQQPSTVKAIIFSHLHFDHIGDAGKAGFTKADLWLGPTTCTSARPGYPVDKASSVFSTDLPKDGSRKIVEFKLPLRLLDDKRKIAFENALLQGYYDGIELYEPSGGWFGLGAFERCFDLFDDGSAYLIDAPGHMPGHQMLLVRVKIGSNGTADDFVLLAGDCFHHPVMLGNPLLTARPPFYKSSMHGDPEMAIDTMYRTKRCAEEENVWVVSAHDFSVREALSPNTDSLNGLFLLTDWRERGWKRQ</sequence>
<keyword evidence="7" id="KW-1185">Reference proteome</keyword>
<keyword evidence="2" id="KW-0479">Metal-binding</keyword>
<evidence type="ECO:0000313" key="6">
    <source>
        <dbReference type="EMBL" id="KIM94398.1"/>
    </source>
</evidence>
<dbReference type="PANTHER" id="PTHR42978:SF5">
    <property type="entry name" value="METALLO-BETA-LACTAMASE DOMAIN-CONTAINING PROTEIN"/>
    <property type="match status" value="1"/>
</dbReference>
<dbReference type="PANTHER" id="PTHR42978">
    <property type="entry name" value="QUORUM-QUENCHING LACTONASE YTNP-RELATED-RELATED"/>
    <property type="match status" value="1"/>
</dbReference>
<dbReference type="Pfam" id="PF00753">
    <property type="entry name" value="Lactamase_B"/>
    <property type="match status" value="1"/>
</dbReference>
<comment type="similarity">
    <text evidence="1">Belongs to the metallo-beta-lactamase superfamily.</text>
</comment>
<evidence type="ECO:0000256" key="2">
    <source>
        <dbReference type="ARBA" id="ARBA00022723"/>
    </source>
</evidence>